<dbReference type="InterPro" id="IPR003220">
    <property type="entry name" value="InsA_N_dom_Znf"/>
</dbReference>
<keyword evidence="3" id="KW-0815">Transposition</keyword>
<evidence type="ECO:0000313" key="7">
    <source>
        <dbReference type="EMBL" id="RRO08458.1"/>
    </source>
</evidence>
<dbReference type="Proteomes" id="UP000256817">
    <property type="component" value="Unassembled WGS sequence"/>
</dbReference>
<name>A0A426J5E0_9GAMM</name>
<keyword evidence="8" id="KW-1185">Reference proteome</keyword>
<reference evidence="7" key="1">
    <citation type="submission" date="2018-11" db="EMBL/GenBank/DDBJ databases">
        <title>Draft genome sequences of proposed Pectobacterium aquaticum sp. nov. isolated in France from fresh water.</title>
        <authorList>
            <person name="Pedron J."/>
            <person name="Barny M.A."/>
        </authorList>
    </citation>
    <scope>NUCLEOTIDE SEQUENCE [LARGE SCALE GENOMIC DNA]</scope>
    <source>
        <strain evidence="7">A35-S23-M15</strain>
    </source>
</reference>
<feature type="domain" description="Insertion element IS1 protein InsA helix-turn-helix" evidence="6">
    <location>
        <begin position="42"/>
        <end position="84"/>
    </location>
</feature>
<protein>
    <submittedName>
        <fullName evidence="7">IS1 family transposase</fullName>
    </submittedName>
</protein>
<accession>A0A426J5E0</accession>
<evidence type="ECO:0000256" key="4">
    <source>
        <dbReference type="ARBA" id="ARBA00023172"/>
    </source>
</evidence>
<keyword evidence="4" id="KW-0233">DNA recombination</keyword>
<evidence type="ECO:0000313" key="8">
    <source>
        <dbReference type="Proteomes" id="UP000256817"/>
    </source>
</evidence>
<feature type="domain" description="InsA N-terminal zinc ribbon" evidence="5">
    <location>
        <begin position="1"/>
        <end position="35"/>
    </location>
</feature>
<gene>
    <name evidence="7" type="ORF">DMB85_010745</name>
</gene>
<proteinExistence type="inferred from homology"/>
<evidence type="ECO:0000256" key="2">
    <source>
        <dbReference type="ARBA" id="ARBA00008841"/>
    </source>
</evidence>
<dbReference type="Pfam" id="PF03811">
    <property type="entry name" value="Zn_ribbon_InsA"/>
    <property type="match status" value="1"/>
</dbReference>
<comment type="similarity">
    <text evidence="2">Belongs to the transposase 27 family.</text>
</comment>
<dbReference type="PANTHER" id="PTHR33293:SF1">
    <property type="entry name" value="INSERTION ELEMENT IS1 1 PROTEIN INSB-RELATED"/>
    <property type="match status" value="1"/>
</dbReference>
<evidence type="ECO:0000259" key="5">
    <source>
        <dbReference type="Pfam" id="PF03811"/>
    </source>
</evidence>
<comment type="caution">
    <text evidence="7">The sequence shown here is derived from an EMBL/GenBank/DDBJ whole genome shotgun (WGS) entry which is preliminary data.</text>
</comment>
<dbReference type="Pfam" id="PF03400">
    <property type="entry name" value="DDE_Tnp_IS1"/>
    <property type="match status" value="1"/>
</dbReference>
<evidence type="ECO:0000256" key="3">
    <source>
        <dbReference type="ARBA" id="ARBA00022578"/>
    </source>
</evidence>
<dbReference type="PANTHER" id="PTHR33293">
    <property type="entry name" value="INSERTION ELEMENT IS1 1 PROTEIN INSB-RELATED"/>
    <property type="match status" value="1"/>
</dbReference>
<dbReference type="InterPro" id="IPR051354">
    <property type="entry name" value="Transposase_27_IS1"/>
</dbReference>
<dbReference type="Pfam" id="PF12759">
    <property type="entry name" value="HTH_Tnp_IS1"/>
    <property type="match status" value="1"/>
</dbReference>
<dbReference type="EMBL" id="QHJW02000021">
    <property type="protein sequence ID" value="RRO08458.1"/>
    <property type="molecule type" value="Genomic_DNA"/>
</dbReference>
<evidence type="ECO:0000256" key="1">
    <source>
        <dbReference type="ARBA" id="ARBA00004091"/>
    </source>
</evidence>
<sequence>MATVTVHCPRCHSDEIYRHGRSTSQHERFRCRSCKRVFQLTYTYEARKPRVKEQIVDMAHNGSGVRDTARTLKIGINTVIRGFKKLAPQRITSFPVAHADVALICELDEQWAFVGSKAVQHWLWYAYNIKTGGVLAYTFGPRNDETCRERLALLTPFSIGMITSDGWGNYARDVPKEKHLTGKIFTQRIERNNLTLRTRIKRLARKTICFSHSIEVHEKVVGSFIERYMFY</sequence>
<dbReference type="InterPro" id="IPR005063">
    <property type="entry name" value="Transposase_27"/>
</dbReference>
<organism evidence="7 8">
    <name type="scientific">Pectobacterium aquaticum</name>
    <dbReference type="NCBI Taxonomy" id="2204145"/>
    <lineage>
        <taxon>Bacteria</taxon>
        <taxon>Pseudomonadati</taxon>
        <taxon>Pseudomonadota</taxon>
        <taxon>Gammaproteobacteria</taxon>
        <taxon>Enterobacterales</taxon>
        <taxon>Pectobacteriaceae</taxon>
        <taxon>Pectobacterium</taxon>
    </lineage>
</organism>
<evidence type="ECO:0000259" key="6">
    <source>
        <dbReference type="Pfam" id="PF12759"/>
    </source>
</evidence>
<dbReference type="RefSeq" id="WP_102117033.1">
    <property type="nucleotide sequence ID" value="NZ_CP086253.1"/>
</dbReference>
<comment type="function">
    <text evidence="1">Absolutely required for transposition of IS1.</text>
</comment>
<dbReference type="InterPro" id="IPR024431">
    <property type="entry name" value="InsA_HTH_dom"/>
</dbReference>
<dbReference type="NCBIfam" id="NF033558">
    <property type="entry name" value="transpos_IS1"/>
    <property type="match status" value="1"/>
</dbReference>